<sequence>MSAPGGAGGRPISWVDVFSARPLGGNPLAVVHAAEGLDDERMARLARWTNLSETTFVLPPRDPGADYRVRIFTPGGELPFAGHPTLGTASAWLARGGRPAGEEIVQECPAGLVRIRRTGQRLAFAAPPLVRYEPVGDEQLLGRIARSLRLGREQLLEASWLDNGPGWIGVRLADAAAVLAVRPDWTAMAGLKLGLVGAHPEGAECAVEVRALVGDWVVEDPVTGSLNAGLGRWLTDRGWAPDDYVAAQGTVLGRSGRVHVRREGAEVWVGGHVRSVVEGVLELPDEDEDEEERS</sequence>
<dbReference type="NCBIfam" id="TIGR00654">
    <property type="entry name" value="PhzF_family"/>
    <property type="match status" value="1"/>
</dbReference>
<dbReference type="InterPro" id="IPR003719">
    <property type="entry name" value="Phenazine_PhzF-like"/>
</dbReference>
<dbReference type="PANTHER" id="PTHR13774">
    <property type="entry name" value="PHENAZINE BIOSYNTHESIS PROTEIN"/>
    <property type="match status" value="1"/>
</dbReference>
<dbReference type="Gene3D" id="3.10.310.10">
    <property type="entry name" value="Diaminopimelate Epimerase, Chain A, domain 1"/>
    <property type="match status" value="2"/>
</dbReference>
<dbReference type="RefSeq" id="WP_236945061.1">
    <property type="nucleotide sequence ID" value="NZ_BJZR01000009.1"/>
</dbReference>
<reference evidence="1 2" key="1">
    <citation type="submission" date="2019-07" db="EMBL/GenBank/DDBJ databases">
        <title>Whole genome shotgun sequence of Kocuria flava NBRC 107626.</title>
        <authorList>
            <person name="Hosoyama A."/>
            <person name="Uohara A."/>
            <person name="Ohji S."/>
            <person name="Ichikawa N."/>
        </authorList>
    </citation>
    <scope>NUCLEOTIDE SEQUENCE [LARGE SCALE GENOMIC DNA]</scope>
    <source>
        <strain evidence="1 2">NBRC 107626</strain>
    </source>
</reference>
<dbReference type="EMBL" id="BJZR01000009">
    <property type="protein sequence ID" value="GEO91303.1"/>
    <property type="molecule type" value="Genomic_DNA"/>
</dbReference>
<name>A0ABQ0X3T2_9MICC</name>
<proteinExistence type="predicted"/>
<keyword evidence="2" id="KW-1185">Reference proteome</keyword>
<accession>A0ABQ0X3T2</accession>
<dbReference type="PIRSF" id="PIRSF016184">
    <property type="entry name" value="PhzC_PhzF"/>
    <property type="match status" value="1"/>
</dbReference>
<dbReference type="Proteomes" id="UP000321155">
    <property type="component" value="Unassembled WGS sequence"/>
</dbReference>
<dbReference type="SUPFAM" id="SSF54506">
    <property type="entry name" value="Diaminopimelate epimerase-like"/>
    <property type="match status" value="1"/>
</dbReference>
<protein>
    <submittedName>
        <fullName evidence="1">Phenazine biosynthesis protein PhzF</fullName>
    </submittedName>
</protein>
<dbReference type="Pfam" id="PF02567">
    <property type="entry name" value="PhzC-PhzF"/>
    <property type="match status" value="1"/>
</dbReference>
<gene>
    <name evidence="1" type="ORF">KFL01_06090</name>
</gene>
<dbReference type="PANTHER" id="PTHR13774:SF32">
    <property type="entry name" value="ANTISENSE-ENHANCING SEQUENCE 1"/>
    <property type="match status" value="1"/>
</dbReference>
<evidence type="ECO:0000313" key="1">
    <source>
        <dbReference type="EMBL" id="GEO91303.1"/>
    </source>
</evidence>
<evidence type="ECO:0000313" key="2">
    <source>
        <dbReference type="Proteomes" id="UP000321155"/>
    </source>
</evidence>
<comment type="caution">
    <text evidence="1">The sequence shown here is derived from an EMBL/GenBank/DDBJ whole genome shotgun (WGS) entry which is preliminary data.</text>
</comment>
<organism evidence="1 2">
    <name type="scientific">Kocuria flava</name>
    <dbReference type="NCBI Taxonomy" id="446860"/>
    <lineage>
        <taxon>Bacteria</taxon>
        <taxon>Bacillati</taxon>
        <taxon>Actinomycetota</taxon>
        <taxon>Actinomycetes</taxon>
        <taxon>Micrococcales</taxon>
        <taxon>Micrococcaceae</taxon>
        <taxon>Kocuria</taxon>
    </lineage>
</organism>